<feature type="non-terminal residue" evidence="2">
    <location>
        <position position="71"/>
    </location>
</feature>
<dbReference type="Proteomes" id="UP000219259">
    <property type="component" value="Unassembled WGS sequence"/>
</dbReference>
<dbReference type="InterPro" id="IPR025399">
    <property type="entry name" value="DUF4372"/>
</dbReference>
<comment type="caution">
    <text evidence="2">The sequence shown here is derived from an EMBL/GenBank/DDBJ whole genome shotgun (WGS) entry which is preliminary data.</text>
</comment>
<dbReference type="EMBL" id="NSLJ01000105">
    <property type="protein sequence ID" value="PDP40547.1"/>
    <property type="molecule type" value="Genomic_DNA"/>
</dbReference>
<reference evidence="2 3" key="1">
    <citation type="submission" date="2017-09" db="EMBL/GenBank/DDBJ databases">
        <title>Phase variable restriction modification systems are present in the genome sequences of periodontal pathogens Prevotella intermedia, Tannerella forsythia and Porphyromonas gingivalis.</title>
        <authorList>
            <person name="Haigh R.D."/>
            <person name="Crawford L."/>
            <person name="Ralph J."/>
            <person name="Wanford J."/>
            <person name="Vartoukian S.R."/>
            <person name="Hijazib K."/>
            <person name="Wade W."/>
            <person name="Oggioni M.R."/>
        </authorList>
    </citation>
    <scope>NUCLEOTIDE SEQUENCE [LARGE SCALE GENOMIC DNA]</scope>
    <source>
        <strain evidence="2 3">WW11663</strain>
    </source>
</reference>
<name>A0A2A6E513_TANFO</name>
<sequence>MFKDKYVFTQLTSFLDRSKFNRIVAKYQVDKYVKSFTCWNQLLAMMFGQLCNREGLRDLIVALQAHQEKWY</sequence>
<dbReference type="Pfam" id="PF14294">
    <property type="entry name" value="DUF4372"/>
    <property type="match status" value="1"/>
</dbReference>
<organism evidence="2 3">
    <name type="scientific">Tannerella forsythia</name>
    <name type="common">Bacteroides forsythus</name>
    <dbReference type="NCBI Taxonomy" id="28112"/>
    <lineage>
        <taxon>Bacteria</taxon>
        <taxon>Pseudomonadati</taxon>
        <taxon>Bacteroidota</taxon>
        <taxon>Bacteroidia</taxon>
        <taxon>Bacteroidales</taxon>
        <taxon>Tannerellaceae</taxon>
        <taxon>Tannerella</taxon>
    </lineage>
</organism>
<dbReference type="RefSeq" id="WP_046824587.1">
    <property type="nucleotide sequence ID" value="NZ_JUET01000028.1"/>
</dbReference>
<proteinExistence type="predicted"/>
<evidence type="ECO:0000259" key="1">
    <source>
        <dbReference type="Pfam" id="PF14294"/>
    </source>
</evidence>
<gene>
    <name evidence="2" type="ORF">CLI86_13930</name>
</gene>
<dbReference type="AlphaFoldDB" id="A0A2A6E513"/>
<feature type="domain" description="DUF4372" evidence="1">
    <location>
        <begin position="5"/>
        <end position="71"/>
    </location>
</feature>
<protein>
    <submittedName>
        <fullName evidence="2">DUF4372 domain-containing protein</fullName>
    </submittedName>
</protein>
<accession>A0A2A6E513</accession>
<evidence type="ECO:0000313" key="2">
    <source>
        <dbReference type="EMBL" id="PDP40547.1"/>
    </source>
</evidence>
<evidence type="ECO:0000313" key="3">
    <source>
        <dbReference type="Proteomes" id="UP000219259"/>
    </source>
</evidence>